<keyword evidence="7 8" id="KW-0030">Aminoacyl-tRNA synthetase</keyword>
<evidence type="ECO:0000259" key="9">
    <source>
        <dbReference type="Pfam" id="PF09334"/>
    </source>
</evidence>
<evidence type="ECO:0000256" key="8">
    <source>
        <dbReference type="RuleBase" id="RU363039"/>
    </source>
</evidence>
<evidence type="ECO:0000256" key="6">
    <source>
        <dbReference type="ARBA" id="ARBA00022917"/>
    </source>
</evidence>
<protein>
    <recommendedName>
        <fullName evidence="2">methionine--tRNA ligase</fullName>
        <ecNumber evidence="2">6.1.1.10</ecNumber>
    </recommendedName>
</protein>
<dbReference type="SUPFAM" id="SSF52374">
    <property type="entry name" value="Nucleotidylyl transferase"/>
    <property type="match status" value="1"/>
</dbReference>
<dbReference type="Gene3D" id="2.170.220.10">
    <property type="match status" value="1"/>
</dbReference>
<dbReference type="GO" id="GO:0005524">
    <property type="term" value="F:ATP binding"/>
    <property type="evidence" value="ECO:0007669"/>
    <property type="project" value="UniProtKB-KW"/>
</dbReference>
<dbReference type="AlphaFoldDB" id="Q0UXN1"/>
<evidence type="ECO:0000256" key="3">
    <source>
        <dbReference type="ARBA" id="ARBA00022598"/>
    </source>
</evidence>
<dbReference type="InterPro" id="IPR023457">
    <property type="entry name" value="Met-tRNA_synth_2"/>
</dbReference>
<feature type="domain" description="Methionyl/Leucyl tRNA synthetase" evidence="9">
    <location>
        <begin position="5"/>
        <end position="222"/>
    </location>
</feature>
<dbReference type="Proteomes" id="UP000001055">
    <property type="component" value="Unassembled WGS sequence"/>
</dbReference>
<dbReference type="Gene3D" id="1.10.730.10">
    <property type="entry name" value="Isoleucyl-tRNA Synthetase, Domain 1"/>
    <property type="match status" value="1"/>
</dbReference>
<dbReference type="InterPro" id="IPR014729">
    <property type="entry name" value="Rossmann-like_a/b/a_fold"/>
</dbReference>
<dbReference type="FunFam" id="2.170.220.10:FF:000003">
    <property type="entry name" value="Methionine--tRNA ligase"/>
    <property type="match status" value="1"/>
</dbReference>
<dbReference type="KEGG" id="pno:SNOG_03483"/>
<dbReference type="PANTHER" id="PTHR43326:SF1">
    <property type="entry name" value="METHIONINE--TRNA LIGASE, MITOCHONDRIAL"/>
    <property type="match status" value="1"/>
</dbReference>
<evidence type="ECO:0000256" key="1">
    <source>
        <dbReference type="ARBA" id="ARBA00005594"/>
    </source>
</evidence>
<proteinExistence type="inferred from homology"/>
<keyword evidence="6 8" id="KW-0648">Protein biosynthesis</keyword>
<evidence type="ECO:0000313" key="10">
    <source>
        <dbReference type="EMBL" id="EAT88688.2"/>
    </source>
</evidence>
<evidence type="ECO:0000256" key="2">
    <source>
        <dbReference type="ARBA" id="ARBA00012838"/>
    </source>
</evidence>
<dbReference type="SUPFAM" id="SSF47323">
    <property type="entry name" value="Anticodon-binding domain of a subclass of class I aminoacyl-tRNA synthetases"/>
    <property type="match status" value="1"/>
</dbReference>
<dbReference type="HOGENOM" id="CLU_273430_0_0_1"/>
<reference evidence="11" key="1">
    <citation type="journal article" date="2007" name="Plant Cell">
        <title>Dothideomycete-plant interactions illuminated by genome sequencing and EST analysis of the wheat pathogen Stagonospora nodorum.</title>
        <authorList>
            <person name="Hane J.K."/>
            <person name="Lowe R.G."/>
            <person name="Solomon P.S."/>
            <person name="Tan K.C."/>
            <person name="Schoch C.L."/>
            <person name="Spatafora J.W."/>
            <person name="Crous P.W."/>
            <person name="Kodira C."/>
            <person name="Birren B.W."/>
            <person name="Galagan J.E."/>
            <person name="Torriani S.F."/>
            <person name="McDonald B.A."/>
            <person name="Oliver R.P."/>
        </authorList>
    </citation>
    <scope>NUCLEOTIDE SEQUENCE [LARGE SCALE GENOMIC DNA]</scope>
    <source>
        <strain evidence="11">SN15 / ATCC MYA-4574 / FGSC 10173</strain>
    </source>
</reference>
<dbReference type="VEuPathDB" id="FungiDB:JI435_034830"/>
<dbReference type="RefSeq" id="XP_001794045.1">
    <property type="nucleotide sequence ID" value="XM_001793993.1"/>
</dbReference>
<dbReference type="Gene3D" id="3.40.50.620">
    <property type="entry name" value="HUPs"/>
    <property type="match status" value="1"/>
</dbReference>
<name>Q0UXN1_PHANO</name>
<dbReference type="InterPro" id="IPR019183">
    <property type="entry name" value="NAA25_NatB_aux_su"/>
</dbReference>
<dbReference type="STRING" id="321614.Q0UXN1"/>
<keyword evidence="3 8" id="KW-0436">Ligase</keyword>
<dbReference type="Pfam" id="PF09797">
    <property type="entry name" value="NatB_MDM20"/>
    <property type="match status" value="1"/>
</dbReference>
<keyword evidence="5 8" id="KW-0067">ATP-binding</keyword>
<organism evidence="10 11">
    <name type="scientific">Phaeosphaeria nodorum (strain SN15 / ATCC MYA-4574 / FGSC 10173)</name>
    <name type="common">Glume blotch fungus</name>
    <name type="synonym">Parastagonospora nodorum</name>
    <dbReference type="NCBI Taxonomy" id="321614"/>
    <lineage>
        <taxon>Eukaryota</taxon>
        <taxon>Fungi</taxon>
        <taxon>Dikarya</taxon>
        <taxon>Ascomycota</taxon>
        <taxon>Pezizomycotina</taxon>
        <taxon>Dothideomycetes</taxon>
        <taxon>Pleosporomycetidae</taxon>
        <taxon>Pleosporales</taxon>
        <taxon>Pleosporineae</taxon>
        <taxon>Phaeosphaeriaceae</taxon>
        <taxon>Parastagonospora</taxon>
    </lineage>
</organism>
<accession>Q0UXN1</accession>
<evidence type="ECO:0000256" key="5">
    <source>
        <dbReference type="ARBA" id="ARBA00022840"/>
    </source>
</evidence>
<dbReference type="eggNOG" id="KOG0436">
    <property type="taxonomic scope" value="Eukaryota"/>
</dbReference>
<dbReference type="EMBL" id="CH445329">
    <property type="protein sequence ID" value="EAT88688.2"/>
    <property type="molecule type" value="Genomic_DNA"/>
</dbReference>
<dbReference type="PANTHER" id="PTHR43326">
    <property type="entry name" value="METHIONYL-TRNA SYNTHETASE"/>
    <property type="match status" value="1"/>
</dbReference>
<dbReference type="GO" id="GO:0004825">
    <property type="term" value="F:methionine-tRNA ligase activity"/>
    <property type="evidence" value="ECO:0000318"/>
    <property type="project" value="GO_Central"/>
</dbReference>
<dbReference type="GO" id="GO:0005739">
    <property type="term" value="C:mitochondrion"/>
    <property type="evidence" value="ECO:0000318"/>
    <property type="project" value="GO_Central"/>
</dbReference>
<dbReference type="Pfam" id="PF09334">
    <property type="entry name" value="tRNA-synt_1g"/>
    <property type="match status" value="1"/>
</dbReference>
<dbReference type="PRINTS" id="PR01041">
    <property type="entry name" value="TRNASYNTHMET"/>
</dbReference>
<gene>
    <name evidence="10" type="ORF">SNOG_03483</name>
</gene>
<comment type="similarity">
    <text evidence="1 8">Belongs to the class-I aminoacyl-tRNA synthetase family.</text>
</comment>
<evidence type="ECO:0000256" key="4">
    <source>
        <dbReference type="ARBA" id="ARBA00022741"/>
    </source>
</evidence>
<dbReference type="GO" id="GO:0006431">
    <property type="term" value="P:methionyl-tRNA aminoacylation"/>
    <property type="evidence" value="ECO:0000318"/>
    <property type="project" value="GO_Central"/>
</dbReference>
<dbReference type="InterPro" id="IPR015413">
    <property type="entry name" value="Methionyl/Leucyl_tRNA_Synth"/>
</dbReference>
<sequence>MMTSIETGSEVEWSSETNYHFRLSFFRDKLLDFYKANPTWIAPEHRMKEVVQAVEAGLEDLSISRPYERLSWGIRVPSDDTQTIYVWLDALVNYITAAGYPWAPGRETVGGWPADCQVIGKDIVRFHCIYWPAFLMALSLPLPKHILTHAHWTLGGSKMSKSTGRVVDPFHAIDRFGPDVMRFYMGHEGGIQDDASYDNIRIIQLYNKFLLNQLGNMASRVLRNKKWSVKGAVERVGNRPAEEWQEGPGSRFWKNSLTTIASNVDQAFQLNDPRKAVRILADFVRGTSSPWAKILPFGPGEPGEDVDKIIFEAAEALRMVGILLQPWMPNKANLLLDQLGIPTIATELRARLFIRSLIKFLFRSPCGTQRTFAFDTHLIMAYNSWDKLAKAQRDYPKPKFANQVVDKALKKQSNNPYLLVSSVLICQAIVKYSRENPSDKKQCHYSQIIAGQLAAKQRFLSGGAKDMHGEIKKQVAKKLMLEAYQAPSEDAIAVNTIRELRFMGETLGGQGFLKELQEAWSNPSPAQKVLFDRHRSDITALMTKLLQEHKEWKQLEKHCVEAIDEIRLNLHASKSKFWELCAWRWDLWGAMVNAVAQKFIANKITECFPDGVESKDRPLRLTYLMLRDQIGTSMLDDCKRYYQDFSSTPSCFNDLRPKICRLPREELKEFQRFMGEQVDKNLAEAESCGEGHELAIRASKMWPEDPEFSCLVTYTLLNMHQIHVRAEDKTSELEDHVNPRILLQATIFARHQVEMDKDKQNRTFSLLAARLHLNLGFGTVAFKLYTHATCKEMLLDTLSPFMLSRISHTHPFEVKGYGGFSADAELAKVIATIERMEKKTNSYLVTDISSFRWDQVIDTIGLRRKLNSSLTKHLCVAERRKMARLRGDSVEDLPRLPFKAYTEISDNIDFEVFPDFEDPSQPDRLVDLIVPNHIPTLQWIYDCNFNREKACQLLHQEATVDDFDPIDTIRNEGDVGGGIRDGVFAETFTQEIWAFITKLAFAVHLPELHAKDVPFCLSLSARLKSARKGCEKIRMPGDTTLDPVDEPGLCHENMLMLCYSFLEVCRANHKLTELLKDKVVKSKGKPHPLKQIIPAKFVDELAEEGAILFAAIRDIATSYIALLKSRGIKAIKAQVRWGTSGEALKLILSDDDVEYYAKEYVDSALEAWGGVLKVKLK</sequence>
<dbReference type="InterPro" id="IPR009080">
    <property type="entry name" value="tRNAsynth_Ia_anticodon-bd"/>
</dbReference>
<dbReference type="GeneID" id="5970908"/>
<dbReference type="InterPro" id="IPR033911">
    <property type="entry name" value="MetRS_core"/>
</dbReference>
<dbReference type="VEuPathDB" id="FungiDB:JI435_302630"/>
<dbReference type="EC" id="6.1.1.10" evidence="2"/>
<evidence type="ECO:0000256" key="7">
    <source>
        <dbReference type="ARBA" id="ARBA00023146"/>
    </source>
</evidence>
<keyword evidence="4 8" id="KW-0547">Nucleotide-binding</keyword>
<evidence type="ECO:0000313" key="11">
    <source>
        <dbReference type="Proteomes" id="UP000001055"/>
    </source>
</evidence>
<dbReference type="InParanoid" id="Q0UXN1"/>